<dbReference type="Pfam" id="PF00787">
    <property type="entry name" value="PX"/>
    <property type="match status" value="1"/>
</dbReference>
<evidence type="ECO:0000313" key="4">
    <source>
        <dbReference type="Proteomes" id="UP000053237"/>
    </source>
</evidence>
<dbReference type="Proteomes" id="UP000053237">
    <property type="component" value="Unassembled WGS sequence"/>
</dbReference>
<gene>
    <name evidence="3" type="ORF">BN9_091430</name>
</gene>
<feature type="domain" description="PX" evidence="2">
    <location>
        <begin position="17"/>
        <end position="177"/>
    </location>
</feature>
<dbReference type="InterPro" id="IPR036871">
    <property type="entry name" value="PX_dom_sf"/>
</dbReference>
<dbReference type="GO" id="GO:0035091">
    <property type="term" value="F:phosphatidylinositol binding"/>
    <property type="evidence" value="ECO:0007669"/>
    <property type="project" value="InterPro"/>
</dbReference>
<dbReference type="PROSITE" id="PS50195">
    <property type="entry name" value="PX"/>
    <property type="match status" value="1"/>
</dbReference>
<dbReference type="EMBL" id="CAIX01000203">
    <property type="protein sequence ID" value="CCI48094.1"/>
    <property type="molecule type" value="Genomic_DNA"/>
</dbReference>
<accession>A0A024GN00</accession>
<reference evidence="3 4" key="1">
    <citation type="submission" date="2012-05" db="EMBL/GenBank/DDBJ databases">
        <title>Recombination and specialization in a pathogen metapopulation.</title>
        <authorList>
            <person name="Gardiner A."/>
            <person name="Kemen E."/>
            <person name="Schultz-Larsen T."/>
            <person name="MacLean D."/>
            <person name="Van Oosterhout C."/>
            <person name="Jones J.D.G."/>
        </authorList>
    </citation>
    <scope>NUCLEOTIDE SEQUENCE [LARGE SCALE GENOMIC DNA]</scope>
    <source>
        <strain evidence="3 4">Ac Nc2</strain>
    </source>
</reference>
<feature type="compositionally biased region" description="Low complexity" evidence="1">
    <location>
        <begin position="232"/>
        <end position="244"/>
    </location>
</feature>
<organism evidence="3 4">
    <name type="scientific">Albugo candida</name>
    <dbReference type="NCBI Taxonomy" id="65357"/>
    <lineage>
        <taxon>Eukaryota</taxon>
        <taxon>Sar</taxon>
        <taxon>Stramenopiles</taxon>
        <taxon>Oomycota</taxon>
        <taxon>Peronosporomycetes</taxon>
        <taxon>Albuginales</taxon>
        <taxon>Albuginaceae</taxon>
        <taxon>Albugo</taxon>
    </lineage>
</organism>
<keyword evidence="4" id="KW-1185">Reference proteome</keyword>
<evidence type="ECO:0000313" key="3">
    <source>
        <dbReference type="EMBL" id="CCI48094.1"/>
    </source>
</evidence>
<dbReference type="AlphaFoldDB" id="A0A024GN00"/>
<sequence length="347" mass="39917">MANFQVCARNLRPIHASIVSYGRSSTIEDENLNKKTTLYVIRVTQSRRSVDFSTDATDGGSQINHWFVARRYSEFRALYEQIQFVVAKSKTTKRNTACPYCEALAQFHRNFTFPQRFSFGWKYFNKIKRKFDAERMRRLNEYLQDLIEITQGLVTVGNSMQEGAFSWSWYMIKQSQTGDGTIECPGEDGSGCVAVRLIRDFLFASEHAQMDERLTESASSEPIDIAHHRRLSSCSSTTSCAPSPARKREARNQLFSSSWQQSLTSFSAHEFDVIYQENRTSKQNDTNQYDRKSSGPEIDIDLIFANPLQSLPMPSPERMIIHRQQSNSNTRRGIRQSLLHRRASSLL</sequence>
<dbReference type="SUPFAM" id="SSF64268">
    <property type="entry name" value="PX domain"/>
    <property type="match status" value="1"/>
</dbReference>
<dbReference type="STRING" id="65357.A0A024GN00"/>
<comment type="caution">
    <text evidence="3">The sequence shown here is derived from an EMBL/GenBank/DDBJ whole genome shotgun (WGS) entry which is preliminary data.</text>
</comment>
<dbReference type="InterPro" id="IPR001683">
    <property type="entry name" value="PX_dom"/>
</dbReference>
<dbReference type="CDD" id="cd06093">
    <property type="entry name" value="PX_domain"/>
    <property type="match status" value="1"/>
</dbReference>
<dbReference type="Gene3D" id="3.30.1520.10">
    <property type="entry name" value="Phox-like domain"/>
    <property type="match status" value="1"/>
</dbReference>
<protein>
    <recommendedName>
        <fullName evidence="2">PX domain-containing protein</fullName>
    </recommendedName>
</protein>
<name>A0A024GN00_9STRA</name>
<feature type="region of interest" description="Disordered" evidence="1">
    <location>
        <begin position="227"/>
        <end position="253"/>
    </location>
</feature>
<dbReference type="InParanoid" id="A0A024GN00"/>
<proteinExistence type="predicted"/>
<evidence type="ECO:0000256" key="1">
    <source>
        <dbReference type="SAM" id="MobiDB-lite"/>
    </source>
</evidence>
<dbReference type="OrthoDB" id="63267at2759"/>
<evidence type="ECO:0000259" key="2">
    <source>
        <dbReference type="PROSITE" id="PS50195"/>
    </source>
</evidence>